<name>A0AAQ3NQS1_VIGMU</name>
<dbReference type="AlphaFoldDB" id="A0AAQ3NQS1"/>
<evidence type="ECO:0000256" key="1">
    <source>
        <dbReference type="ARBA" id="ARBA00022690"/>
    </source>
</evidence>
<gene>
    <name evidence="5" type="ORF">V8G54_012127</name>
</gene>
<dbReference type="InterPro" id="IPR002160">
    <property type="entry name" value="Prot_inh_Kunz-lg"/>
</dbReference>
<evidence type="ECO:0000313" key="5">
    <source>
        <dbReference type="EMBL" id="WVZ14561.1"/>
    </source>
</evidence>
<dbReference type="CDD" id="cd23377">
    <property type="entry name" value="beta-trefoil_STI_MP4-like"/>
    <property type="match status" value="1"/>
</dbReference>
<dbReference type="PRINTS" id="PR00291">
    <property type="entry name" value="KUNITZINHBTR"/>
</dbReference>
<evidence type="ECO:0000256" key="3">
    <source>
        <dbReference type="ARBA" id="ARBA00023157"/>
    </source>
</evidence>
<dbReference type="Pfam" id="PF00197">
    <property type="entry name" value="Kunitz_legume"/>
    <property type="match status" value="1"/>
</dbReference>
<dbReference type="SMART" id="SM00452">
    <property type="entry name" value="STI"/>
    <property type="match status" value="1"/>
</dbReference>
<dbReference type="Proteomes" id="UP001374535">
    <property type="component" value="Chromosome 4"/>
</dbReference>
<dbReference type="PANTHER" id="PTHR33107">
    <property type="entry name" value="KUNITZ TRYPSIN INHIBITOR 2"/>
    <property type="match status" value="1"/>
</dbReference>
<reference evidence="5 6" key="1">
    <citation type="journal article" date="2023" name="Life. Sci Alliance">
        <title>Evolutionary insights into 3D genome organization and epigenetic landscape of Vigna mungo.</title>
        <authorList>
            <person name="Junaid A."/>
            <person name="Singh B."/>
            <person name="Bhatia S."/>
        </authorList>
    </citation>
    <scope>NUCLEOTIDE SEQUENCE [LARGE SCALE GENOMIC DNA]</scope>
    <source>
        <strain evidence="5">Urdbean</strain>
    </source>
</reference>
<keyword evidence="6" id="KW-1185">Reference proteome</keyword>
<feature type="chain" id="PRO_5042856581" evidence="4">
    <location>
        <begin position="29"/>
        <end position="207"/>
    </location>
</feature>
<keyword evidence="1" id="KW-0646">Protease inhibitor</keyword>
<feature type="signal peptide" evidence="4">
    <location>
        <begin position="1"/>
        <end position="28"/>
    </location>
</feature>
<organism evidence="5 6">
    <name type="scientific">Vigna mungo</name>
    <name type="common">Black gram</name>
    <name type="synonym">Phaseolus mungo</name>
    <dbReference type="NCBI Taxonomy" id="3915"/>
    <lineage>
        <taxon>Eukaryota</taxon>
        <taxon>Viridiplantae</taxon>
        <taxon>Streptophyta</taxon>
        <taxon>Embryophyta</taxon>
        <taxon>Tracheophyta</taxon>
        <taxon>Spermatophyta</taxon>
        <taxon>Magnoliopsida</taxon>
        <taxon>eudicotyledons</taxon>
        <taxon>Gunneridae</taxon>
        <taxon>Pentapetalae</taxon>
        <taxon>rosids</taxon>
        <taxon>fabids</taxon>
        <taxon>Fabales</taxon>
        <taxon>Fabaceae</taxon>
        <taxon>Papilionoideae</taxon>
        <taxon>50 kb inversion clade</taxon>
        <taxon>NPAAA clade</taxon>
        <taxon>indigoferoid/millettioid clade</taxon>
        <taxon>Phaseoleae</taxon>
        <taxon>Vigna</taxon>
    </lineage>
</organism>
<dbReference type="GO" id="GO:0004867">
    <property type="term" value="F:serine-type endopeptidase inhibitor activity"/>
    <property type="evidence" value="ECO:0007669"/>
    <property type="project" value="UniProtKB-KW"/>
</dbReference>
<keyword evidence="4" id="KW-0732">Signal</keyword>
<dbReference type="SUPFAM" id="SSF50386">
    <property type="entry name" value="STI-like"/>
    <property type="match status" value="1"/>
</dbReference>
<accession>A0AAQ3NQS1</accession>
<evidence type="ECO:0000313" key="6">
    <source>
        <dbReference type="Proteomes" id="UP001374535"/>
    </source>
</evidence>
<dbReference type="PANTHER" id="PTHR33107:SF21">
    <property type="entry name" value="KUNITZ FAMILY TRYPSIN AND PROTEASE INHIBITOR PROTEIN"/>
    <property type="match status" value="1"/>
</dbReference>
<sequence length="207" mass="22987">MKPKQVVVVVSFLLPLLAVLSNLPIAFSDDAPERVLDVMQNPLETDRQYYILPAIRGPAGGGLKLIKTGNSDCPLTVLQDQSEVYHGKSVKFTITGDNSEIRTGTILDIEFVNKPECAKSGKWGVLYDPQIYNFCVVIDALNSKFQIEKYRAGYKLMFCYDGGCLDIGRFDAENGESGRRLTPNAPEPFEIVFVEAFEDNKVIKSVV</sequence>
<dbReference type="InterPro" id="IPR011065">
    <property type="entry name" value="Kunitz_inhibitor_STI-like_sf"/>
</dbReference>
<evidence type="ECO:0000256" key="4">
    <source>
        <dbReference type="SAM" id="SignalP"/>
    </source>
</evidence>
<dbReference type="Gene3D" id="2.80.10.50">
    <property type="match status" value="1"/>
</dbReference>
<dbReference type="EMBL" id="CP144697">
    <property type="protein sequence ID" value="WVZ14561.1"/>
    <property type="molecule type" value="Genomic_DNA"/>
</dbReference>
<evidence type="ECO:0000256" key="2">
    <source>
        <dbReference type="ARBA" id="ARBA00022900"/>
    </source>
</evidence>
<keyword evidence="3" id="KW-1015">Disulfide bond</keyword>
<protein>
    <submittedName>
        <fullName evidence="5">Uncharacterized protein</fullName>
    </submittedName>
</protein>
<keyword evidence="2" id="KW-0722">Serine protease inhibitor</keyword>
<proteinExistence type="predicted"/>